<keyword evidence="6" id="KW-0808">Transferase</keyword>
<evidence type="ECO:0000313" key="6">
    <source>
        <dbReference type="EMBL" id="KZL69523.1"/>
    </source>
</evidence>
<gene>
    <name evidence="6" type="ORF">CI238_00665</name>
</gene>
<dbReference type="Proteomes" id="UP000076584">
    <property type="component" value="Unassembled WGS sequence"/>
</dbReference>
<dbReference type="Pfam" id="PF01734">
    <property type="entry name" value="Patatin"/>
    <property type="match status" value="1"/>
</dbReference>
<dbReference type="InterPro" id="IPR011990">
    <property type="entry name" value="TPR-like_helical_dom_sf"/>
</dbReference>
<comment type="caution">
    <text evidence="6">The sequence shown here is derived from an EMBL/GenBank/DDBJ whole genome shotgun (WGS) entry which is preliminary data.</text>
</comment>
<dbReference type="PANTHER" id="PTHR24185">
    <property type="entry name" value="CALCIUM-INDEPENDENT PHOSPHOLIPASE A2-GAMMA"/>
    <property type="match status" value="1"/>
</dbReference>
<dbReference type="Pfam" id="PF00931">
    <property type="entry name" value="NB-ARC"/>
    <property type="match status" value="1"/>
</dbReference>
<dbReference type="AlphaFoldDB" id="A0A166RP58"/>
<sequence>MANDGPIYLLSLDGGGIRGISELVILHEIMKRLKEVAGLEDLPKPRDYFHLIGGTSTGGLIAIMLGRMGMTTAEAIDCYEKFAKEVFRTKNRRFDRTFKEKTLENLIQKIVAQRKLEKTVMLDTGREKGLTFVCAATYENYTPYLFRTYRGSINLPDPVADTPSAQIPTQNHAHNVEIWEAARATTAAPTFFHPISIKVEADRNEYVDGAVVFNNPARLVLNEAESHFGSGRKLGFLLSLGTGLKITDNGANVVPNVEAVARSPEPIRKNSGALFSRGTIKVLKHAKQSMTDSEPAHHALEERFRGTPYAYFRFNLDRGAANIKLHKYKRMKVLRAATEEYLRNNQVSADIDKVVSMLHKNEGVSMPLDAACRAVSDEASKQAIAREVQIKSIASPQFTGRADILEKMDRHFCERTQSSPRRHLRIWGMGGVGKTQIALKFRDLYGSRFARVFWINAASEDSIYESLRVMTAELFGGEPTKPDIGRVLQWLERNTEEEWLLVFDNNDSIDISKYLPPGNTGNILFTSRHDDVSPTLDGSQTLAIDTMKEDDALALLFRAAKRQKQAFDASDEKHGKGIVQALGYLPLAIDQAGSYVQNQDCSLGTYLRDFQERRNDILGDPLYPGVFKDNPAVYGTFELSYEALEKRSKENTSRGRAAMNALRLLNIFCFYNNENIPGEIISRAATNSKTDKEALGDAESLAPLALFDLKNDKSWNDRNYLDGISLLRSYSLIKKSVVHDDCHSMHVLVHSWARDRMHAGVYKFQRQAARSIIFDSFHQNFKFEDERFLVQLLPHIKSCLGHEGLDDVDWFKRTRQDSKYARLLSAVGMWREGLWALEGIVAERRENLTADNWLIAAALWDLGKMHKSCGNLGLAEETLLESTNLLNSCNEQGWASRVILDMGIDLAEVYIQQAKLGTAEQMLTWIAECEEEKGGKSPQLRRAVAALATTMQLAGKIEKAESLEARSLTWCMENPKIGEGHRATMRAISNIATLRSAKGQHESADEMWRHVLEVDERFRGKEHPITLQSKRNVAVGCVKLDRLEEAERLLREVLDVGERVLWREHLDMLVTMEHLAGVLYMTGELHEALELQEECLDGRVHGLGEDHPLTVKTREGLEKMRMGAVIPVAEQVLWQSEGDLLPGDSNMASQSMNDKYLY</sequence>
<dbReference type="PANTHER" id="PTHR24185:SF1">
    <property type="entry name" value="CALCIUM-INDEPENDENT PHOSPHOLIPASE A2-GAMMA"/>
    <property type="match status" value="1"/>
</dbReference>
<dbReference type="PRINTS" id="PR00364">
    <property type="entry name" value="DISEASERSIST"/>
</dbReference>
<dbReference type="Gene3D" id="3.40.1090.10">
    <property type="entry name" value="Cytosolic phospholipase A2 catalytic domain"/>
    <property type="match status" value="1"/>
</dbReference>
<protein>
    <submittedName>
        <fullName evidence="6">Protein kinase subdomain-containing protein</fullName>
    </submittedName>
</protein>
<evidence type="ECO:0000313" key="7">
    <source>
        <dbReference type="Proteomes" id="UP000076584"/>
    </source>
</evidence>
<feature type="short sequence motif" description="GXSXG" evidence="4">
    <location>
        <begin position="54"/>
        <end position="58"/>
    </location>
</feature>
<dbReference type="GO" id="GO:0016042">
    <property type="term" value="P:lipid catabolic process"/>
    <property type="evidence" value="ECO:0007669"/>
    <property type="project" value="UniProtKB-UniRule"/>
</dbReference>
<dbReference type="PROSITE" id="PS51635">
    <property type="entry name" value="PNPLA"/>
    <property type="match status" value="1"/>
</dbReference>
<dbReference type="STRING" id="1573173.A0A166RP58"/>
<organism evidence="6 7">
    <name type="scientific">Colletotrichum incanum</name>
    <name type="common">Soybean anthracnose fungus</name>
    <dbReference type="NCBI Taxonomy" id="1573173"/>
    <lineage>
        <taxon>Eukaryota</taxon>
        <taxon>Fungi</taxon>
        <taxon>Dikarya</taxon>
        <taxon>Ascomycota</taxon>
        <taxon>Pezizomycotina</taxon>
        <taxon>Sordariomycetes</taxon>
        <taxon>Hypocreomycetidae</taxon>
        <taxon>Glomerellales</taxon>
        <taxon>Glomerellaceae</taxon>
        <taxon>Colletotrichum</taxon>
        <taxon>Colletotrichum spaethianum species complex</taxon>
    </lineage>
</organism>
<dbReference type="Pfam" id="PF13424">
    <property type="entry name" value="TPR_12"/>
    <property type="match status" value="1"/>
</dbReference>
<dbReference type="GO" id="GO:0047499">
    <property type="term" value="F:calcium-independent phospholipase A2 activity"/>
    <property type="evidence" value="ECO:0007669"/>
    <property type="project" value="TreeGrafter"/>
</dbReference>
<keyword evidence="3 4" id="KW-0443">Lipid metabolism</keyword>
<dbReference type="SUPFAM" id="SSF52151">
    <property type="entry name" value="FabD/lysophospholipase-like"/>
    <property type="match status" value="1"/>
</dbReference>
<dbReference type="InterPro" id="IPR002641">
    <property type="entry name" value="PNPLA_dom"/>
</dbReference>
<accession>A0A166RP58</accession>
<keyword evidence="7" id="KW-1185">Reference proteome</keyword>
<dbReference type="GO" id="GO:0019369">
    <property type="term" value="P:arachidonate metabolic process"/>
    <property type="evidence" value="ECO:0007669"/>
    <property type="project" value="TreeGrafter"/>
</dbReference>
<evidence type="ECO:0000256" key="2">
    <source>
        <dbReference type="ARBA" id="ARBA00022963"/>
    </source>
</evidence>
<evidence type="ECO:0000259" key="5">
    <source>
        <dbReference type="PROSITE" id="PS51635"/>
    </source>
</evidence>
<feature type="short sequence motif" description="GXGXXG" evidence="4">
    <location>
        <begin position="14"/>
        <end position="19"/>
    </location>
</feature>
<evidence type="ECO:0000256" key="1">
    <source>
        <dbReference type="ARBA" id="ARBA00022801"/>
    </source>
</evidence>
<evidence type="ECO:0000256" key="3">
    <source>
        <dbReference type="ARBA" id="ARBA00023098"/>
    </source>
</evidence>
<keyword evidence="6" id="KW-0418">Kinase</keyword>
<feature type="active site" description="Nucleophile" evidence="4">
    <location>
        <position position="56"/>
    </location>
</feature>
<dbReference type="Gene3D" id="1.25.40.10">
    <property type="entry name" value="Tetratricopeptide repeat domain"/>
    <property type="match status" value="2"/>
</dbReference>
<dbReference type="SUPFAM" id="SSF48452">
    <property type="entry name" value="TPR-like"/>
    <property type="match status" value="2"/>
</dbReference>
<dbReference type="GO" id="GO:0016020">
    <property type="term" value="C:membrane"/>
    <property type="evidence" value="ECO:0007669"/>
    <property type="project" value="TreeGrafter"/>
</dbReference>
<dbReference type="EMBL" id="LFIW01002480">
    <property type="protein sequence ID" value="KZL69523.1"/>
    <property type="molecule type" value="Genomic_DNA"/>
</dbReference>
<dbReference type="GO" id="GO:0043531">
    <property type="term" value="F:ADP binding"/>
    <property type="evidence" value="ECO:0007669"/>
    <property type="project" value="InterPro"/>
</dbReference>
<feature type="short sequence motif" description="DGA/G" evidence="4">
    <location>
        <begin position="208"/>
        <end position="210"/>
    </location>
</feature>
<dbReference type="GO" id="GO:0016301">
    <property type="term" value="F:kinase activity"/>
    <property type="evidence" value="ECO:0007669"/>
    <property type="project" value="UniProtKB-KW"/>
</dbReference>
<dbReference type="InterPro" id="IPR027417">
    <property type="entry name" value="P-loop_NTPase"/>
</dbReference>
<dbReference type="SUPFAM" id="SSF52540">
    <property type="entry name" value="P-loop containing nucleoside triphosphate hydrolases"/>
    <property type="match status" value="1"/>
</dbReference>
<feature type="active site" description="Proton acceptor" evidence="4">
    <location>
        <position position="208"/>
    </location>
</feature>
<dbReference type="Pfam" id="PF13374">
    <property type="entry name" value="TPR_10"/>
    <property type="match status" value="1"/>
</dbReference>
<name>A0A166RP58_COLIC</name>
<keyword evidence="2 4" id="KW-0442">Lipid degradation</keyword>
<dbReference type="InterPro" id="IPR016035">
    <property type="entry name" value="Acyl_Trfase/lysoPLipase"/>
</dbReference>
<dbReference type="GO" id="GO:0046486">
    <property type="term" value="P:glycerolipid metabolic process"/>
    <property type="evidence" value="ECO:0007669"/>
    <property type="project" value="UniProtKB-ARBA"/>
</dbReference>
<proteinExistence type="predicted"/>
<dbReference type="Gene3D" id="3.40.50.300">
    <property type="entry name" value="P-loop containing nucleotide triphosphate hydrolases"/>
    <property type="match status" value="1"/>
</dbReference>
<keyword evidence="1 4" id="KW-0378">Hydrolase</keyword>
<evidence type="ECO:0000256" key="4">
    <source>
        <dbReference type="PROSITE-ProRule" id="PRU01161"/>
    </source>
</evidence>
<dbReference type="InterPro" id="IPR002182">
    <property type="entry name" value="NB-ARC"/>
</dbReference>
<reference evidence="6 7" key="1">
    <citation type="submission" date="2015-06" db="EMBL/GenBank/DDBJ databases">
        <title>Survival trade-offs in plant roots during colonization by closely related pathogenic and mutualistic fungi.</title>
        <authorList>
            <person name="Hacquard S."/>
            <person name="Kracher B."/>
            <person name="Hiruma K."/>
            <person name="Weinman A."/>
            <person name="Muench P."/>
            <person name="Garrido Oter R."/>
            <person name="Ver Loren van Themaat E."/>
            <person name="Dallerey J.-F."/>
            <person name="Damm U."/>
            <person name="Henrissat B."/>
            <person name="Lespinet O."/>
            <person name="Thon M."/>
            <person name="Kemen E."/>
            <person name="McHardy A.C."/>
            <person name="Schulze-Lefert P."/>
            <person name="O'Connell R.J."/>
        </authorList>
    </citation>
    <scope>NUCLEOTIDE SEQUENCE [LARGE SCALE GENOMIC DNA]</scope>
    <source>
        <strain evidence="6 7">MAFF 238704</strain>
    </source>
</reference>
<feature type="domain" description="PNPLA" evidence="5">
    <location>
        <begin position="10"/>
        <end position="221"/>
    </location>
</feature>